<keyword evidence="3" id="KW-1185">Reference proteome</keyword>
<protein>
    <recommendedName>
        <fullName evidence="1">F-box domain-containing protein</fullName>
    </recommendedName>
</protein>
<evidence type="ECO:0000313" key="3">
    <source>
        <dbReference type="Proteomes" id="UP000000709"/>
    </source>
</evidence>
<dbReference type="GeneID" id="18871212"/>
<accession>G3AGM4</accession>
<dbReference type="EMBL" id="GL996499">
    <property type="protein sequence ID" value="EGW35363.1"/>
    <property type="molecule type" value="Genomic_DNA"/>
</dbReference>
<evidence type="ECO:0000259" key="1">
    <source>
        <dbReference type="PROSITE" id="PS50181"/>
    </source>
</evidence>
<sequence length="403" mass="47318">MVLELQQHQYQSKSRKSPALLDLPDEVLELIINQLTQLDIVQVRLLNSKLCDLASRKLYKNIYLNNSGPRIYLSNKLHTSFYDNYTIVNDKKKFKKVIPNRNMKYTQQIMFRIEHEDEIYLKMYIVELFPHIVIKGDPFDEEYFIYSDGISHFHLPSFRKPPQDRSLVNRLTIDSPLSEEVDIISQFSNIAKVELSEIDNFTLNLLSNFSHNFCKVTSLTISDRLELDIKLLARLFKLDQITSFQLQLYRNLGDGSIYSDFKWILSQMTNLKHLVLSSNLGLENYLSGQLNPNSLLSFVLISNYGPRYEFTLPMFLLEQQSITRLCFSTSTLETSIFWNPNRFERISRTNGEQNRGDKGATNYIQNLIRFGKCPRLNQFIINNTYYFVERHSNDSIDFTKFPE</sequence>
<dbReference type="KEGG" id="spaa:SPAPADRAFT_48363"/>
<reference evidence="2 3" key="1">
    <citation type="journal article" date="2011" name="Proc. Natl. Acad. Sci. U.S.A.">
        <title>Comparative genomics of xylose-fermenting fungi for enhanced biofuel production.</title>
        <authorList>
            <person name="Wohlbach D.J."/>
            <person name="Kuo A."/>
            <person name="Sato T.K."/>
            <person name="Potts K.M."/>
            <person name="Salamov A.A."/>
            <person name="LaButti K.M."/>
            <person name="Sun H."/>
            <person name="Clum A."/>
            <person name="Pangilinan J.L."/>
            <person name="Lindquist E.A."/>
            <person name="Lucas S."/>
            <person name="Lapidus A."/>
            <person name="Jin M."/>
            <person name="Gunawan C."/>
            <person name="Balan V."/>
            <person name="Dale B.E."/>
            <person name="Jeffries T.W."/>
            <person name="Zinkel R."/>
            <person name="Barry K.W."/>
            <person name="Grigoriev I.V."/>
            <person name="Gasch A.P."/>
        </authorList>
    </citation>
    <scope>NUCLEOTIDE SEQUENCE [LARGE SCALE GENOMIC DNA]</scope>
    <source>
        <strain evidence="3">NRRL Y-27907 / 11-Y1</strain>
    </source>
</reference>
<feature type="domain" description="F-box" evidence="1">
    <location>
        <begin position="17"/>
        <end position="62"/>
    </location>
</feature>
<dbReference type="OrthoDB" id="2852960at2759"/>
<evidence type="ECO:0000313" key="2">
    <source>
        <dbReference type="EMBL" id="EGW35363.1"/>
    </source>
</evidence>
<dbReference type="PROSITE" id="PS50181">
    <property type="entry name" value="FBOX"/>
    <property type="match status" value="1"/>
</dbReference>
<dbReference type="SUPFAM" id="SSF81383">
    <property type="entry name" value="F-box domain"/>
    <property type="match status" value="1"/>
</dbReference>
<dbReference type="InterPro" id="IPR036047">
    <property type="entry name" value="F-box-like_dom_sf"/>
</dbReference>
<dbReference type="Proteomes" id="UP000000709">
    <property type="component" value="Unassembled WGS sequence"/>
</dbReference>
<dbReference type="HOGENOM" id="CLU_683638_0_0_1"/>
<dbReference type="RefSeq" id="XP_007372775.1">
    <property type="nucleotide sequence ID" value="XM_007372713.1"/>
</dbReference>
<dbReference type="InParanoid" id="G3AGM4"/>
<dbReference type="Pfam" id="PF00646">
    <property type="entry name" value="F-box"/>
    <property type="match status" value="1"/>
</dbReference>
<organism evidence="3">
    <name type="scientific">Spathaspora passalidarum (strain NRRL Y-27907 / 11-Y1)</name>
    <dbReference type="NCBI Taxonomy" id="619300"/>
    <lineage>
        <taxon>Eukaryota</taxon>
        <taxon>Fungi</taxon>
        <taxon>Dikarya</taxon>
        <taxon>Ascomycota</taxon>
        <taxon>Saccharomycotina</taxon>
        <taxon>Pichiomycetes</taxon>
        <taxon>Debaryomycetaceae</taxon>
        <taxon>Spathaspora</taxon>
    </lineage>
</organism>
<proteinExistence type="predicted"/>
<gene>
    <name evidence="2" type="ORF">SPAPADRAFT_48363</name>
</gene>
<name>G3AGM4_SPAPN</name>
<dbReference type="InterPro" id="IPR001810">
    <property type="entry name" value="F-box_dom"/>
</dbReference>
<dbReference type="SMART" id="SM00256">
    <property type="entry name" value="FBOX"/>
    <property type="match status" value="1"/>
</dbReference>
<dbReference type="AlphaFoldDB" id="G3AGM4"/>